<comment type="caution">
    <text evidence="1">The sequence shown here is derived from an EMBL/GenBank/DDBJ whole genome shotgun (WGS) entry which is preliminary data.</text>
</comment>
<dbReference type="EMBL" id="JANIEX010000301">
    <property type="protein sequence ID" value="KAJ3569201.1"/>
    <property type="molecule type" value="Genomic_DNA"/>
</dbReference>
<dbReference type="Proteomes" id="UP001213000">
    <property type="component" value="Unassembled WGS sequence"/>
</dbReference>
<protein>
    <submittedName>
        <fullName evidence="1">Uncharacterized protein</fullName>
    </submittedName>
</protein>
<proteinExistence type="predicted"/>
<name>A0AAD5VTA0_9AGAR</name>
<accession>A0AAD5VTA0</accession>
<sequence length="111" mass="12829">MRAYFPLVVISIVSPGLEIHNFEYLEIWEWENPPGWPVLRIGHQSSNARSYSLELYLSHRNHPNMRHVVLKQSVVTITISPLDKVIKAKGNQGIRVFLDEVDHCIPLFNVL</sequence>
<evidence type="ECO:0000313" key="1">
    <source>
        <dbReference type="EMBL" id="KAJ3569201.1"/>
    </source>
</evidence>
<gene>
    <name evidence="1" type="ORF">NP233_g5206</name>
</gene>
<evidence type="ECO:0000313" key="2">
    <source>
        <dbReference type="Proteomes" id="UP001213000"/>
    </source>
</evidence>
<reference evidence="1" key="1">
    <citation type="submission" date="2022-07" db="EMBL/GenBank/DDBJ databases">
        <title>Genome Sequence of Leucocoprinus birnbaumii.</title>
        <authorList>
            <person name="Buettner E."/>
        </authorList>
    </citation>
    <scope>NUCLEOTIDE SEQUENCE</scope>
    <source>
        <strain evidence="1">VT141</strain>
    </source>
</reference>
<keyword evidence="2" id="KW-1185">Reference proteome</keyword>
<dbReference type="AlphaFoldDB" id="A0AAD5VTA0"/>
<organism evidence="1 2">
    <name type="scientific">Leucocoprinus birnbaumii</name>
    <dbReference type="NCBI Taxonomy" id="56174"/>
    <lineage>
        <taxon>Eukaryota</taxon>
        <taxon>Fungi</taxon>
        <taxon>Dikarya</taxon>
        <taxon>Basidiomycota</taxon>
        <taxon>Agaricomycotina</taxon>
        <taxon>Agaricomycetes</taxon>
        <taxon>Agaricomycetidae</taxon>
        <taxon>Agaricales</taxon>
        <taxon>Agaricineae</taxon>
        <taxon>Agaricaceae</taxon>
        <taxon>Leucocoprinus</taxon>
    </lineage>
</organism>